<dbReference type="Proteomes" id="UP000321374">
    <property type="component" value="Unassembled WGS sequence"/>
</dbReference>
<evidence type="ECO:0000313" key="1">
    <source>
        <dbReference type="EMBL" id="TXI38260.1"/>
    </source>
</evidence>
<proteinExistence type="predicted"/>
<dbReference type="AlphaFoldDB" id="A0A5C7WLL7"/>
<reference evidence="1 2" key="1">
    <citation type="submission" date="2018-09" db="EMBL/GenBank/DDBJ databases">
        <title>Metagenome Assembled Genomes from an Advanced Water Purification Facility.</title>
        <authorList>
            <person name="Stamps B.W."/>
            <person name="Spear J.R."/>
        </authorList>
    </citation>
    <scope>NUCLEOTIDE SEQUENCE [LARGE SCALE GENOMIC DNA]</scope>
    <source>
        <strain evidence="1">Bin_42_2</strain>
    </source>
</reference>
<comment type="caution">
    <text evidence="1">The sequence shown here is derived from an EMBL/GenBank/DDBJ whole genome shotgun (WGS) entry which is preliminary data.</text>
</comment>
<protein>
    <submittedName>
        <fullName evidence="1">Uncharacterized protein</fullName>
    </submittedName>
</protein>
<dbReference type="EMBL" id="SSGG01000026">
    <property type="protein sequence ID" value="TXI38260.1"/>
    <property type="molecule type" value="Genomic_DNA"/>
</dbReference>
<sequence length="278" mass="31156">MSRLLPDIRWCGLTRILVLSDQLWAEHWPAGLRSRRVVVQVAWPGPQDQPLSAALQAILAQLPATRWQRIEIYLADRHVHLLLLPAMAQSLQVFSWSGEEQLAYARAVLMQTYGEIARAWPFRLQDIRQPQDCLLAAIPALQPADLHELLKGSAVHWSVQPYASALWARTRLPETGSVLMAESQMLRLIQLEQGRIVHVSSLAVDLSDLASITAWLMRERTLLSVQASSCYWLIEPGCSAMAMTGGHVKQALSAHFPLQTLYAAHAVTTLWQEVMHVA</sequence>
<accession>A0A5C7WLL7</accession>
<evidence type="ECO:0000313" key="2">
    <source>
        <dbReference type="Proteomes" id="UP000321374"/>
    </source>
</evidence>
<dbReference type="STRING" id="1122236.GCA_000378225_01316"/>
<name>A0A5C7WLL7_METME</name>
<organism evidence="1 2">
    <name type="scientific">Methylophilus methylotrophus</name>
    <name type="common">Bacterium W3A1</name>
    <dbReference type="NCBI Taxonomy" id="17"/>
    <lineage>
        <taxon>Bacteria</taxon>
        <taxon>Pseudomonadati</taxon>
        <taxon>Pseudomonadota</taxon>
        <taxon>Betaproteobacteria</taxon>
        <taxon>Nitrosomonadales</taxon>
        <taxon>Methylophilaceae</taxon>
        <taxon>Methylophilus</taxon>
    </lineage>
</organism>
<gene>
    <name evidence="1" type="ORF">E6Q51_01540</name>
</gene>